<reference evidence="1" key="2">
    <citation type="submission" date="2020-09" db="EMBL/GenBank/DDBJ databases">
        <authorList>
            <person name="Sun Q."/>
            <person name="Ohkuma M."/>
        </authorList>
    </citation>
    <scope>NUCLEOTIDE SEQUENCE</scope>
    <source>
        <strain evidence="1">JCM 4434</strain>
    </source>
</reference>
<dbReference type="EMBL" id="BMUB01000015">
    <property type="protein sequence ID" value="GGU93714.1"/>
    <property type="molecule type" value="Genomic_DNA"/>
</dbReference>
<dbReference type="GeneID" id="97490575"/>
<evidence type="ECO:0000313" key="1">
    <source>
        <dbReference type="EMBL" id="GGU93714.1"/>
    </source>
</evidence>
<protein>
    <submittedName>
        <fullName evidence="1">Uncharacterized protein</fullName>
    </submittedName>
</protein>
<sequence>MTCLPAEEDWLYPATAIDLATREVVGYAMGAQPQGGTSLIAV</sequence>
<dbReference type="AlphaFoldDB" id="A0A8H9LQ68"/>
<comment type="caution">
    <text evidence="1">The sequence shown here is derived from an EMBL/GenBank/DDBJ whole genome shotgun (WGS) entry which is preliminary data.</text>
</comment>
<reference evidence="1" key="1">
    <citation type="journal article" date="2014" name="Int. J. Syst. Evol. Microbiol.">
        <title>Complete genome sequence of Corynebacterium casei LMG S-19264T (=DSM 44701T), isolated from a smear-ripened cheese.</title>
        <authorList>
            <consortium name="US DOE Joint Genome Institute (JGI-PGF)"/>
            <person name="Walter F."/>
            <person name="Albersmeier A."/>
            <person name="Kalinowski J."/>
            <person name="Ruckert C."/>
        </authorList>
    </citation>
    <scope>NUCLEOTIDE SEQUENCE</scope>
    <source>
        <strain evidence="1">JCM 4434</strain>
    </source>
</reference>
<dbReference type="RefSeq" id="WP_267885580.1">
    <property type="nucleotide sequence ID" value="NZ_BMUB01000015.1"/>
</dbReference>
<name>A0A8H9LQ68_KITAU</name>
<dbReference type="Proteomes" id="UP000610124">
    <property type="component" value="Unassembled WGS sequence"/>
</dbReference>
<organism evidence="1 2">
    <name type="scientific">Kitasatospora aureofaciens</name>
    <name type="common">Streptomyces aureofaciens</name>
    <dbReference type="NCBI Taxonomy" id="1894"/>
    <lineage>
        <taxon>Bacteria</taxon>
        <taxon>Bacillati</taxon>
        <taxon>Actinomycetota</taxon>
        <taxon>Actinomycetes</taxon>
        <taxon>Kitasatosporales</taxon>
        <taxon>Streptomycetaceae</taxon>
        <taxon>Kitasatospora</taxon>
    </lineage>
</organism>
<accession>A0A8H9LQ68</accession>
<proteinExistence type="predicted"/>
<evidence type="ECO:0000313" key="2">
    <source>
        <dbReference type="Proteomes" id="UP000610124"/>
    </source>
</evidence>
<gene>
    <name evidence="1" type="ORF">GCM10010502_54030</name>
</gene>